<evidence type="ECO:0000259" key="6">
    <source>
        <dbReference type="Pfam" id="PF26282"/>
    </source>
</evidence>
<dbReference type="InterPro" id="IPR058568">
    <property type="entry name" value="Ig_TRAPPC9_Trs120_4th"/>
</dbReference>
<dbReference type="GO" id="GO:0005802">
    <property type="term" value="C:trans-Golgi network"/>
    <property type="evidence" value="ECO:0000318"/>
    <property type="project" value="GO_Central"/>
</dbReference>
<dbReference type="InParanoid" id="D8R1V1"/>
<proteinExistence type="predicted"/>
<feature type="domain" description="Trs120/TRAPPC9 N-terminal" evidence="3">
    <location>
        <begin position="13"/>
        <end position="180"/>
    </location>
</feature>
<dbReference type="Pfam" id="PF26282">
    <property type="entry name" value="Ig_TRAPPC9-Trs120_3rd"/>
    <property type="match status" value="1"/>
</dbReference>
<feature type="domain" description="Trs120/TRAPPC9 N-terminal" evidence="3">
    <location>
        <begin position="205"/>
        <end position="268"/>
    </location>
</feature>
<dbReference type="Gramene" id="EFJ33959">
    <property type="protein sequence ID" value="EFJ33959"/>
    <property type="gene ID" value="SELMODRAFT_83253"/>
</dbReference>
<dbReference type="AlphaFoldDB" id="D8R1V1"/>
<gene>
    <name evidence="8" type="ORF">SELMODRAFT_83253</name>
</gene>
<dbReference type="EMBL" id="GL377570">
    <property type="protein sequence ID" value="EFJ33959.1"/>
    <property type="molecule type" value="Genomic_DNA"/>
</dbReference>
<dbReference type="InterPro" id="IPR058563">
    <property type="entry name" value="Trs120_TRAPPC9_N"/>
</dbReference>
<keyword evidence="9" id="KW-1185">Reference proteome</keyword>
<evidence type="ECO:0000313" key="9">
    <source>
        <dbReference type="Proteomes" id="UP000001514"/>
    </source>
</evidence>
<dbReference type="KEGG" id="smo:SELMODRAFT_83253"/>
<dbReference type="SUPFAM" id="SSF48452">
    <property type="entry name" value="TPR-like"/>
    <property type="match status" value="1"/>
</dbReference>
<organism evidence="9">
    <name type="scientific">Selaginella moellendorffii</name>
    <name type="common">Spikemoss</name>
    <dbReference type="NCBI Taxonomy" id="88036"/>
    <lineage>
        <taxon>Eukaryota</taxon>
        <taxon>Viridiplantae</taxon>
        <taxon>Streptophyta</taxon>
        <taxon>Embryophyta</taxon>
        <taxon>Tracheophyta</taxon>
        <taxon>Lycopodiopsida</taxon>
        <taxon>Selaginellales</taxon>
        <taxon>Selaginellaceae</taxon>
        <taxon>Selaginella</taxon>
    </lineage>
</organism>
<dbReference type="InterPro" id="IPR058567">
    <property type="entry name" value="Ig_TRAPPC9_Trs120_3rd"/>
</dbReference>
<feature type="domain" description="Trs120/TRAPPC9 first Ig-like" evidence="5">
    <location>
        <begin position="523"/>
        <end position="625"/>
    </location>
</feature>
<dbReference type="PANTHER" id="PTHR21512">
    <property type="entry name" value="TRAFFICKING PROTEIN PARTICLE COMPLEX SUBUNIT 9"/>
    <property type="match status" value="1"/>
</dbReference>
<evidence type="ECO:0000313" key="8">
    <source>
        <dbReference type="EMBL" id="EFJ33959.1"/>
    </source>
</evidence>
<reference evidence="8 9" key="1">
    <citation type="journal article" date="2011" name="Science">
        <title>The Selaginella genome identifies genetic changes associated with the evolution of vascular plants.</title>
        <authorList>
            <person name="Banks J.A."/>
            <person name="Nishiyama T."/>
            <person name="Hasebe M."/>
            <person name="Bowman J.L."/>
            <person name="Gribskov M."/>
            <person name="dePamphilis C."/>
            <person name="Albert V.A."/>
            <person name="Aono N."/>
            <person name="Aoyama T."/>
            <person name="Ambrose B.A."/>
            <person name="Ashton N.W."/>
            <person name="Axtell M.J."/>
            <person name="Barker E."/>
            <person name="Barker M.S."/>
            <person name="Bennetzen J.L."/>
            <person name="Bonawitz N.D."/>
            <person name="Chapple C."/>
            <person name="Cheng C."/>
            <person name="Correa L.G."/>
            <person name="Dacre M."/>
            <person name="DeBarry J."/>
            <person name="Dreyer I."/>
            <person name="Elias M."/>
            <person name="Engstrom E.M."/>
            <person name="Estelle M."/>
            <person name="Feng L."/>
            <person name="Finet C."/>
            <person name="Floyd S.K."/>
            <person name="Frommer W.B."/>
            <person name="Fujita T."/>
            <person name="Gramzow L."/>
            <person name="Gutensohn M."/>
            <person name="Harholt J."/>
            <person name="Hattori M."/>
            <person name="Heyl A."/>
            <person name="Hirai T."/>
            <person name="Hiwatashi Y."/>
            <person name="Ishikawa M."/>
            <person name="Iwata M."/>
            <person name="Karol K.G."/>
            <person name="Koehler B."/>
            <person name="Kolukisaoglu U."/>
            <person name="Kubo M."/>
            <person name="Kurata T."/>
            <person name="Lalonde S."/>
            <person name="Li K."/>
            <person name="Li Y."/>
            <person name="Litt A."/>
            <person name="Lyons E."/>
            <person name="Manning G."/>
            <person name="Maruyama T."/>
            <person name="Michael T.P."/>
            <person name="Mikami K."/>
            <person name="Miyazaki S."/>
            <person name="Morinaga S."/>
            <person name="Murata T."/>
            <person name="Mueller-Roeber B."/>
            <person name="Nelson D.R."/>
            <person name="Obara M."/>
            <person name="Oguri Y."/>
            <person name="Olmstead R.G."/>
            <person name="Onodera N."/>
            <person name="Petersen B.L."/>
            <person name="Pils B."/>
            <person name="Prigge M."/>
            <person name="Rensing S.A."/>
            <person name="Riano-Pachon D.M."/>
            <person name="Roberts A.W."/>
            <person name="Sato Y."/>
            <person name="Scheller H.V."/>
            <person name="Schulz B."/>
            <person name="Schulz C."/>
            <person name="Shakirov E.V."/>
            <person name="Shibagaki N."/>
            <person name="Shinohara N."/>
            <person name="Shippen D.E."/>
            <person name="Soerensen I."/>
            <person name="Sotooka R."/>
            <person name="Sugimoto N."/>
            <person name="Sugita M."/>
            <person name="Sumikawa N."/>
            <person name="Tanurdzic M."/>
            <person name="Theissen G."/>
            <person name="Ulvskov P."/>
            <person name="Wakazuki S."/>
            <person name="Weng J.K."/>
            <person name="Willats W.W."/>
            <person name="Wipf D."/>
            <person name="Wolf P.G."/>
            <person name="Yang L."/>
            <person name="Zimmer A.D."/>
            <person name="Zhu Q."/>
            <person name="Mitros T."/>
            <person name="Hellsten U."/>
            <person name="Loque D."/>
            <person name="Otillar R."/>
            <person name="Salamov A."/>
            <person name="Schmutz J."/>
            <person name="Shapiro H."/>
            <person name="Lindquist E."/>
            <person name="Lucas S."/>
            <person name="Rokhsar D."/>
            <person name="Grigoriev I.V."/>
        </authorList>
    </citation>
    <scope>NUCLEOTIDE SEQUENCE [LARGE SCALE GENOMIC DNA]</scope>
</reference>
<evidence type="ECO:0000259" key="3">
    <source>
        <dbReference type="Pfam" id="PF08626"/>
    </source>
</evidence>
<evidence type="ECO:0000256" key="2">
    <source>
        <dbReference type="ARBA" id="ARBA00023034"/>
    </source>
</evidence>
<dbReference type="InterPro" id="IPR013935">
    <property type="entry name" value="Trs120_TRAPPC9"/>
</dbReference>
<dbReference type="Pfam" id="PF08626">
    <property type="entry name" value="TRAPPC9-Trs120"/>
    <property type="match status" value="2"/>
</dbReference>
<feature type="domain" description="Trs120/TRAPPC9 TPR region" evidence="4">
    <location>
        <begin position="328"/>
        <end position="479"/>
    </location>
</feature>
<dbReference type="InterPro" id="IPR011990">
    <property type="entry name" value="TPR-like_helical_dom_sf"/>
</dbReference>
<keyword evidence="2" id="KW-0333">Golgi apparatus</keyword>
<evidence type="ECO:0000259" key="5">
    <source>
        <dbReference type="Pfam" id="PF26254"/>
    </source>
</evidence>
<dbReference type="STRING" id="88036.D8R1V1"/>
<evidence type="ECO:0000256" key="1">
    <source>
        <dbReference type="ARBA" id="ARBA00004555"/>
    </source>
</evidence>
<evidence type="ECO:0000259" key="4">
    <source>
        <dbReference type="Pfam" id="PF26251"/>
    </source>
</evidence>
<dbReference type="OMA" id="FEPEFRE"/>
<dbReference type="Pfam" id="PF26251">
    <property type="entry name" value="TPR_TRAPPC9-Trs120"/>
    <property type="match status" value="1"/>
</dbReference>
<accession>D8R1V1</accession>
<protein>
    <submittedName>
        <fullName evidence="8">Uncharacterized protein</fullName>
    </submittedName>
</protein>
<dbReference type="InterPro" id="IPR058565">
    <property type="entry name" value="Ig_TRAPPC9_Trs120_1st"/>
</dbReference>
<dbReference type="PANTHER" id="PTHR21512:SF5">
    <property type="entry name" value="TRAFFICKING PROTEIN PARTICLE COMPLEX SUBUNIT 9"/>
    <property type="match status" value="1"/>
</dbReference>
<dbReference type="Proteomes" id="UP000001514">
    <property type="component" value="Unassembled WGS sequence"/>
</dbReference>
<dbReference type="InterPro" id="IPR058564">
    <property type="entry name" value="TPR_TRAPPC9_Trs120"/>
</dbReference>
<dbReference type="eggNOG" id="KOG1953">
    <property type="taxonomic scope" value="Eukaryota"/>
</dbReference>
<dbReference type="Pfam" id="PF26254">
    <property type="entry name" value="Ig_TRAPPC9-Trs120_1st"/>
    <property type="match status" value="1"/>
</dbReference>
<feature type="domain" description="Trs120/TRAPPC9 third Ig-like" evidence="6">
    <location>
        <begin position="860"/>
        <end position="968"/>
    </location>
</feature>
<feature type="domain" description="Trs120/TRAPPC9 fourth Ig-like" evidence="7">
    <location>
        <begin position="987"/>
        <end position="1090"/>
    </location>
</feature>
<evidence type="ECO:0000259" key="7">
    <source>
        <dbReference type="Pfam" id="PF26283"/>
    </source>
</evidence>
<dbReference type="HOGENOM" id="CLU_001678_0_0_1"/>
<comment type="subcellular location">
    <subcellularLocation>
        <location evidence="1">Golgi apparatus</location>
    </subcellularLocation>
</comment>
<dbReference type="Pfam" id="PF26283">
    <property type="entry name" value="Ig_TRAPPC9-Trs120_4th"/>
    <property type="match status" value="1"/>
</dbReference>
<sequence>MELDATLDDFSVIRVAVLAMGQMPPVYLRDYVETIVKHTDMDLRSVRAFYIEHQKSPFTQLAWETGKLRIKFMVGGAVRSPWEDFQAHRKIHGVIGLCHCPLSHDLGATYDKFLTICASYPSAQVKRCFGFHASDNQLEQEDKSKNSDFILFPSADYETLELHIKALMQAFAAAMLMDFERRVLLGDPVASSLTTPLDLPASTGTEEFSKAKRKRLGRLQKAIGDYCLLSGSHLNASAHYLSAIEVLKSTGDVFWHAGAAEGSISAIMVDRQRDQQFYDDVKSHYAEIIQLYKSMFIVRGTSLAFELEANLKLAKLLSRKESTKDAIDILTNCIESGKSLLEPNDRLVLFVEVARIYGFLGYERKAAFYSREVAHLYLQQDNHWAALSALQILHSLSSRYCPLNSAHKVIRGINSRVHRTNDAPWSSLQIDVLANMLAASIRGGDALAAWCAASQLLRAHYPLITPHAQISLATALSTAATKLPGGTRSSVPALPFLRWHSFPQESSQMDFIKRKPGKKEWWTESSSSGPFIYTPFSGRHKEPKKIQLVWIVGEPVEVLVEVANPCAFEIHVESICLSVEPGEFEAFPLSFVLPPNGSDVLSLSGRPLSTGSLTVRGCFVNYNGVVTEHCFGGTDAERGLFLADPFRSSGRSGLKLRNKPLPDIKVIPPLPSLVVDVVGGEGVVVLYEGEVRNMTIELCNVGSVPVIEANITMVARRREQHVYVEDDVLQAALPLHTGRKASVPIQLQIGHLDSQSERKTLENSTQSLDEEAFLHIHYAGKVHSSPTLESTDEELSPGRRLTSRLRLRVLQGLRLVNSRLLSMEIPLQLSSTLPADTRKAEANAAVRMDPYRGGWNLRVLELELWNGTDAFFEVTVAVKGEELDASTKVHRKHCARVLVPLEKFKLPALGDKAFFATARALEHRSRNEVTSTIEELCSSIRVRWSSGKNTSGELHLKDAIRDALRDSVREILLPDPLTFAFRLAAGEDVRANQLVPIEMLVKNNTAEDVAVSLSVACRDISGTSCVVEQQILYAGALDGVEVELSSLGDAVHRFSLFFLVPGEYTLLGAAVVPLRDDSICYCGPPFAVHVA</sequence>
<dbReference type="FunCoup" id="D8R1V1">
    <property type="interactions" value="5249"/>
</dbReference>
<name>D8R1V1_SELML</name>